<dbReference type="SUPFAM" id="SSF56672">
    <property type="entry name" value="DNA/RNA polymerases"/>
    <property type="match status" value="1"/>
</dbReference>
<evidence type="ECO:0000313" key="1">
    <source>
        <dbReference type="EMBL" id="CAG9815534.1"/>
    </source>
</evidence>
<protein>
    <recommendedName>
        <fullName evidence="3">DNA-directed DNA polymerase</fullName>
    </recommendedName>
</protein>
<keyword evidence="2" id="KW-1185">Reference proteome</keyword>
<dbReference type="EMBL" id="OU896718">
    <property type="protein sequence ID" value="CAG9815534.1"/>
    <property type="molecule type" value="Genomic_DNA"/>
</dbReference>
<dbReference type="AlphaFoldDB" id="A0A9N9SDH0"/>
<reference evidence="1" key="2">
    <citation type="submission" date="2022-10" db="EMBL/GenBank/DDBJ databases">
        <authorList>
            <consortium name="ENA_rothamsted_submissions"/>
            <consortium name="culmorum"/>
            <person name="King R."/>
        </authorList>
    </citation>
    <scope>NUCLEOTIDE SEQUENCE</scope>
</reference>
<sequence length="134" mass="15265">MILFIEKGIRGGISVCCNRYSEANNKYMPEYDASDTTKSLLYLDVNNLYGWAMAQPLPLEGFEWADTAIDVTSVLDDSPIGYILQVDLEYPEVLHDLHKDFPFCAEHRVSPASELSKLMANLYNKKEYIHHSSN</sequence>
<gene>
    <name evidence="1" type="ORF">PHAECO_LOCUS3243</name>
</gene>
<organism evidence="1 2">
    <name type="scientific">Phaedon cochleariae</name>
    <name type="common">Mustard beetle</name>
    <dbReference type="NCBI Taxonomy" id="80249"/>
    <lineage>
        <taxon>Eukaryota</taxon>
        <taxon>Metazoa</taxon>
        <taxon>Ecdysozoa</taxon>
        <taxon>Arthropoda</taxon>
        <taxon>Hexapoda</taxon>
        <taxon>Insecta</taxon>
        <taxon>Pterygota</taxon>
        <taxon>Neoptera</taxon>
        <taxon>Endopterygota</taxon>
        <taxon>Coleoptera</taxon>
        <taxon>Polyphaga</taxon>
        <taxon>Cucujiformia</taxon>
        <taxon>Chrysomeloidea</taxon>
        <taxon>Chrysomelidae</taxon>
        <taxon>Chrysomelinae</taxon>
        <taxon>Chrysomelini</taxon>
        <taxon>Phaedon</taxon>
    </lineage>
</organism>
<name>A0A9N9SDH0_PHACE</name>
<dbReference type="GO" id="GO:0071897">
    <property type="term" value="P:DNA biosynthetic process"/>
    <property type="evidence" value="ECO:0007669"/>
    <property type="project" value="UniProtKB-ARBA"/>
</dbReference>
<accession>A0A9N9SDH0</accession>
<proteinExistence type="predicted"/>
<evidence type="ECO:0008006" key="3">
    <source>
        <dbReference type="Google" id="ProtNLM"/>
    </source>
</evidence>
<dbReference type="PANTHER" id="PTHR31511:SF12">
    <property type="entry name" value="RHO TERMINATION FACTOR N-TERMINAL DOMAIN-CONTAINING PROTEIN"/>
    <property type="match status" value="1"/>
</dbReference>
<reference evidence="1" key="1">
    <citation type="submission" date="2022-01" db="EMBL/GenBank/DDBJ databases">
        <authorList>
            <person name="King R."/>
        </authorList>
    </citation>
    <scope>NUCLEOTIDE SEQUENCE</scope>
</reference>
<dbReference type="InterPro" id="IPR043502">
    <property type="entry name" value="DNA/RNA_pol_sf"/>
</dbReference>
<dbReference type="OrthoDB" id="6757831at2759"/>
<evidence type="ECO:0000313" key="2">
    <source>
        <dbReference type="Proteomes" id="UP001153737"/>
    </source>
</evidence>
<dbReference type="PANTHER" id="PTHR31511">
    <property type="entry name" value="PROTEIN CBG23764"/>
    <property type="match status" value="1"/>
</dbReference>
<dbReference type="Proteomes" id="UP001153737">
    <property type="component" value="Chromosome 12"/>
</dbReference>